<dbReference type="AlphaFoldDB" id="A0A2K1KSZ8"/>
<dbReference type="InterPro" id="IPR001461">
    <property type="entry name" value="Aspartic_peptidase_A1"/>
</dbReference>
<feature type="domain" description="Peptidase A1" evidence="3">
    <location>
        <begin position="135"/>
        <end position="514"/>
    </location>
</feature>
<dbReference type="Proteomes" id="UP000006727">
    <property type="component" value="Chromosome 3"/>
</dbReference>
<dbReference type="Gramene" id="Pp3c3_2320V3.1">
    <property type="protein sequence ID" value="Pp3c3_2320V3.1"/>
    <property type="gene ID" value="Pp3c3_2320"/>
</dbReference>
<dbReference type="InterPro" id="IPR033121">
    <property type="entry name" value="PEPTIDASE_A1"/>
</dbReference>
<dbReference type="GO" id="GO:0006508">
    <property type="term" value="P:proteolysis"/>
    <property type="evidence" value="ECO:0007669"/>
    <property type="project" value="InterPro"/>
</dbReference>
<feature type="transmembrane region" description="Helical" evidence="2">
    <location>
        <begin position="33"/>
        <end position="50"/>
    </location>
</feature>
<dbReference type="EMBL" id="ABEU02000003">
    <property type="protein sequence ID" value="PNR56907.1"/>
    <property type="molecule type" value="Genomic_DNA"/>
</dbReference>
<keyword evidence="2" id="KW-0472">Membrane</keyword>
<gene>
    <name evidence="5" type="primary">LOC112279397</name>
    <name evidence="4" type="ORF">PHYPA_003899</name>
</gene>
<dbReference type="EnsemblPlants" id="Pp3c3_2320V3.2">
    <property type="protein sequence ID" value="Pp3c3_2320V3.2"/>
    <property type="gene ID" value="Pp3c3_2320"/>
</dbReference>
<dbReference type="PaxDb" id="3218-PP1S1_424V6.1"/>
<keyword evidence="6" id="KW-1185">Reference proteome</keyword>
<dbReference type="GeneID" id="112279397"/>
<dbReference type="InterPro" id="IPR032861">
    <property type="entry name" value="TAXi_N"/>
</dbReference>
<accession>A0A2K1KSZ8</accession>
<comment type="similarity">
    <text evidence="1">Belongs to the peptidase A1 family.</text>
</comment>
<keyword evidence="2" id="KW-0812">Transmembrane</keyword>
<dbReference type="STRING" id="3218.A0A2K1KSZ8"/>
<protein>
    <recommendedName>
        <fullName evidence="3">Peptidase A1 domain-containing protein</fullName>
    </recommendedName>
</protein>
<evidence type="ECO:0000259" key="3">
    <source>
        <dbReference type="PROSITE" id="PS51767"/>
    </source>
</evidence>
<dbReference type="RefSeq" id="XP_024369560.1">
    <property type="nucleotide sequence ID" value="XM_024513792.2"/>
</dbReference>
<dbReference type="InterPro" id="IPR021109">
    <property type="entry name" value="Peptidase_aspartic_dom_sf"/>
</dbReference>
<evidence type="ECO:0000256" key="1">
    <source>
        <dbReference type="ARBA" id="ARBA00007447"/>
    </source>
</evidence>
<dbReference type="Gene3D" id="2.40.70.10">
    <property type="entry name" value="Acid Proteases"/>
    <property type="match status" value="2"/>
</dbReference>
<reference evidence="4 6" key="2">
    <citation type="journal article" date="2018" name="Plant J.">
        <title>The Physcomitrella patens chromosome-scale assembly reveals moss genome structure and evolution.</title>
        <authorList>
            <person name="Lang D."/>
            <person name="Ullrich K.K."/>
            <person name="Murat F."/>
            <person name="Fuchs J."/>
            <person name="Jenkins J."/>
            <person name="Haas F.B."/>
            <person name="Piednoel M."/>
            <person name="Gundlach H."/>
            <person name="Van Bel M."/>
            <person name="Meyberg R."/>
            <person name="Vives C."/>
            <person name="Morata J."/>
            <person name="Symeonidi A."/>
            <person name="Hiss M."/>
            <person name="Muchero W."/>
            <person name="Kamisugi Y."/>
            <person name="Saleh O."/>
            <person name="Blanc G."/>
            <person name="Decker E.L."/>
            <person name="van Gessel N."/>
            <person name="Grimwood J."/>
            <person name="Hayes R.D."/>
            <person name="Graham S.W."/>
            <person name="Gunter L.E."/>
            <person name="McDaniel S.F."/>
            <person name="Hoernstein S.N.W."/>
            <person name="Larsson A."/>
            <person name="Li F.W."/>
            <person name="Perroud P.F."/>
            <person name="Phillips J."/>
            <person name="Ranjan P."/>
            <person name="Rokshar D.S."/>
            <person name="Rothfels C.J."/>
            <person name="Schneider L."/>
            <person name="Shu S."/>
            <person name="Stevenson D.W."/>
            <person name="Thummler F."/>
            <person name="Tillich M."/>
            <person name="Villarreal Aguilar J.C."/>
            <person name="Widiez T."/>
            <person name="Wong G.K."/>
            <person name="Wymore A."/>
            <person name="Zhang Y."/>
            <person name="Zimmer A.D."/>
            <person name="Quatrano R.S."/>
            <person name="Mayer K.F.X."/>
            <person name="Goodstein D."/>
            <person name="Casacuberta J.M."/>
            <person name="Vandepoele K."/>
            <person name="Reski R."/>
            <person name="Cuming A.C."/>
            <person name="Tuskan G.A."/>
            <person name="Maumus F."/>
            <person name="Salse J."/>
            <person name="Schmutz J."/>
            <person name="Rensing S.A."/>
        </authorList>
    </citation>
    <scope>NUCLEOTIDE SEQUENCE [LARGE SCALE GENOMIC DNA]</scope>
    <source>
        <strain evidence="5 6">cv. Gransden 2004</strain>
    </source>
</reference>
<dbReference type="GO" id="GO:0004190">
    <property type="term" value="F:aspartic-type endopeptidase activity"/>
    <property type="evidence" value="ECO:0007669"/>
    <property type="project" value="InterPro"/>
</dbReference>
<reference evidence="4 6" key="1">
    <citation type="journal article" date="2008" name="Science">
        <title>The Physcomitrella genome reveals evolutionary insights into the conquest of land by plants.</title>
        <authorList>
            <person name="Rensing S."/>
            <person name="Lang D."/>
            <person name="Zimmer A."/>
            <person name="Terry A."/>
            <person name="Salamov A."/>
            <person name="Shapiro H."/>
            <person name="Nishiyama T."/>
            <person name="Perroud P.-F."/>
            <person name="Lindquist E."/>
            <person name="Kamisugi Y."/>
            <person name="Tanahashi T."/>
            <person name="Sakakibara K."/>
            <person name="Fujita T."/>
            <person name="Oishi K."/>
            <person name="Shin-I T."/>
            <person name="Kuroki Y."/>
            <person name="Toyoda A."/>
            <person name="Suzuki Y."/>
            <person name="Hashimoto A."/>
            <person name="Yamaguchi K."/>
            <person name="Sugano A."/>
            <person name="Kohara Y."/>
            <person name="Fujiyama A."/>
            <person name="Anterola A."/>
            <person name="Aoki S."/>
            <person name="Ashton N."/>
            <person name="Barbazuk W.B."/>
            <person name="Barker E."/>
            <person name="Bennetzen J."/>
            <person name="Bezanilla M."/>
            <person name="Blankenship R."/>
            <person name="Cho S.H."/>
            <person name="Dutcher S."/>
            <person name="Estelle M."/>
            <person name="Fawcett J.A."/>
            <person name="Gundlach H."/>
            <person name="Hanada K."/>
            <person name="Heyl A."/>
            <person name="Hicks K.A."/>
            <person name="Hugh J."/>
            <person name="Lohr M."/>
            <person name="Mayer K."/>
            <person name="Melkozernov A."/>
            <person name="Murata T."/>
            <person name="Nelson D."/>
            <person name="Pils B."/>
            <person name="Prigge M."/>
            <person name="Reiss B."/>
            <person name="Renner T."/>
            <person name="Rombauts S."/>
            <person name="Rushton P."/>
            <person name="Sanderfoot A."/>
            <person name="Schween G."/>
            <person name="Shiu S.-H."/>
            <person name="Stueber K."/>
            <person name="Theodoulou F.L."/>
            <person name="Tu H."/>
            <person name="Van de Peer Y."/>
            <person name="Verrier P.J."/>
            <person name="Waters E."/>
            <person name="Wood A."/>
            <person name="Yang L."/>
            <person name="Cove D."/>
            <person name="Cuming A."/>
            <person name="Hasebe M."/>
            <person name="Lucas S."/>
            <person name="Mishler D.B."/>
            <person name="Reski R."/>
            <person name="Grigoriev I."/>
            <person name="Quatrano R.S."/>
            <person name="Boore J.L."/>
        </authorList>
    </citation>
    <scope>NUCLEOTIDE SEQUENCE [LARGE SCALE GENOMIC DNA]</scope>
    <source>
        <strain evidence="5 6">cv. Gransden 2004</strain>
    </source>
</reference>
<dbReference type="SUPFAM" id="SSF50630">
    <property type="entry name" value="Acid proteases"/>
    <property type="match status" value="1"/>
</dbReference>
<dbReference type="Gramene" id="Pp3c3_2320V3.2">
    <property type="protein sequence ID" value="Pp3c3_2320V3.2"/>
    <property type="gene ID" value="Pp3c3_2320"/>
</dbReference>
<dbReference type="PROSITE" id="PS51767">
    <property type="entry name" value="PEPTIDASE_A1"/>
    <property type="match status" value="1"/>
</dbReference>
<evidence type="ECO:0000313" key="4">
    <source>
        <dbReference type="EMBL" id="PNR56907.1"/>
    </source>
</evidence>
<dbReference type="EnsemblPlants" id="Pp3c3_2320V3.1">
    <property type="protein sequence ID" value="Pp3c3_2320V3.1"/>
    <property type="gene ID" value="Pp3c3_2320"/>
</dbReference>
<keyword evidence="2" id="KW-1133">Transmembrane helix</keyword>
<name>A0A2K1KSZ8_PHYPA</name>
<proteinExistence type="inferred from homology"/>
<evidence type="ECO:0000313" key="5">
    <source>
        <dbReference type="EnsemblPlants" id="Pp3c3_2320V3.1"/>
    </source>
</evidence>
<dbReference type="InterPro" id="IPR032799">
    <property type="entry name" value="TAXi_C"/>
</dbReference>
<dbReference type="Pfam" id="PF14543">
    <property type="entry name" value="TAXi_N"/>
    <property type="match status" value="1"/>
</dbReference>
<organism evidence="4">
    <name type="scientific">Physcomitrium patens</name>
    <name type="common">Spreading-leaved earth moss</name>
    <name type="synonym">Physcomitrella patens</name>
    <dbReference type="NCBI Taxonomy" id="3218"/>
    <lineage>
        <taxon>Eukaryota</taxon>
        <taxon>Viridiplantae</taxon>
        <taxon>Streptophyta</taxon>
        <taxon>Embryophyta</taxon>
        <taxon>Bryophyta</taxon>
        <taxon>Bryophytina</taxon>
        <taxon>Bryopsida</taxon>
        <taxon>Funariidae</taxon>
        <taxon>Funariales</taxon>
        <taxon>Funariaceae</taxon>
        <taxon>Physcomitrium</taxon>
    </lineage>
</organism>
<dbReference type="PANTHER" id="PTHR13683:SF316">
    <property type="entry name" value="ASPARTYL PROTEASE APCB1"/>
    <property type="match status" value="1"/>
</dbReference>
<dbReference type="Pfam" id="PF14541">
    <property type="entry name" value="TAXi_C"/>
    <property type="match status" value="1"/>
</dbReference>
<evidence type="ECO:0000256" key="2">
    <source>
        <dbReference type="SAM" id="Phobius"/>
    </source>
</evidence>
<evidence type="ECO:0000313" key="6">
    <source>
        <dbReference type="Proteomes" id="UP000006727"/>
    </source>
</evidence>
<dbReference type="PANTHER" id="PTHR13683">
    <property type="entry name" value="ASPARTYL PROTEASES"/>
    <property type="match status" value="1"/>
</dbReference>
<reference evidence="5" key="3">
    <citation type="submission" date="2020-12" db="UniProtKB">
        <authorList>
            <consortium name="EnsemblPlants"/>
        </authorList>
    </citation>
    <scope>IDENTIFICATION</scope>
</reference>
<sequence length="549" mass="63060">MNPSSWKPLEASPQRIQPGVVHRSWSIRALRHYVVTILVIALSTALIPWLQVLKSKTVRLEESYVVLPLFVRDYRLDKGNLSSSGYGMPVNTNRRLLVWPLDYIAPRDGPSLPPWDPRINTWEVHRHLSEVEALLFVKMTVANVTYFLDLDFRGYFSWINCNWKDKRKRNTFSKLIDVLKPKQLHGPNGLYVPTDENWCNSKLCEQLNSYENMSASCDPDFCNFLGSYGKEDIVGILSRDNVVLSNYSIPSNDPHYRLVKMTFGCVYKRHSKATLKRMKYKEKLSSDGVLGLNLRPLSFPSQLDEKNIAEHSIALCLANTNGVFAGYVIFGFPLTLLGDNMRWALLEHSDVGDYQVTLYNIKYGDQMVLLGDVSRRHSNYIILDGSSRFTYLADEIFVFFVKIVESWARKAGYESQKIEEEEGTCWSFWKATVKEDELIQGFKNVTFLLGSTIPRSELVIKPENYIISPAEGLVCLAFRSSNSINQPGMNILGGMAMKEHITLVDKMTKRVGWLDDQTCRQNRLEKMRTWTTDRPDPNHKCNPFNFECN</sequence>